<dbReference type="InterPro" id="IPR009071">
    <property type="entry name" value="HMG_box_dom"/>
</dbReference>
<keyword evidence="1" id="KW-0238">DNA-binding</keyword>
<accession>A0A1D1Z9B6</accession>
<dbReference type="SUPFAM" id="SSF47095">
    <property type="entry name" value="HMG-box"/>
    <property type="match status" value="1"/>
</dbReference>
<organism evidence="3">
    <name type="scientific">Anthurium amnicola</name>
    <dbReference type="NCBI Taxonomy" id="1678845"/>
    <lineage>
        <taxon>Eukaryota</taxon>
        <taxon>Viridiplantae</taxon>
        <taxon>Streptophyta</taxon>
        <taxon>Embryophyta</taxon>
        <taxon>Tracheophyta</taxon>
        <taxon>Spermatophyta</taxon>
        <taxon>Magnoliopsida</taxon>
        <taxon>Liliopsida</taxon>
        <taxon>Araceae</taxon>
        <taxon>Pothoideae</taxon>
        <taxon>Potheae</taxon>
        <taxon>Anthurium</taxon>
    </lineage>
</organism>
<dbReference type="PROSITE" id="PS50118">
    <property type="entry name" value="HMG_BOX_2"/>
    <property type="match status" value="1"/>
</dbReference>
<dbReference type="Gene3D" id="1.10.30.10">
    <property type="entry name" value="High mobility group box domain"/>
    <property type="match status" value="1"/>
</dbReference>
<reference evidence="3" key="1">
    <citation type="submission" date="2015-07" db="EMBL/GenBank/DDBJ databases">
        <title>Transcriptome Assembly of Anthurium amnicola.</title>
        <authorList>
            <person name="Suzuki J."/>
        </authorList>
    </citation>
    <scope>NUCLEOTIDE SEQUENCE</scope>
</reference>
<feature type="domain" description="HMG box" evidence="2">
    <location>
        <begin position="50"/>
        <end position="132"/>
    </location>
</feature>
<feature type="non-terminal residue" evidence="3">
    <location>
        <position position="1"/>
    </location>
</feature>
<proteinExistence type="predicted"/>
<evidence type="ECO:0000313" key="3">
    <source>
        <dbReference type="EMBL" id="JAT63479.1"/>
    </source>
</evidence>
<sequence length="142" mass="16657">FILNIIMSQSVESIINSANYNFTLDIKTLLDNSTSTRRAKRLQAQGNVVPPRPPNAFILYRRDKAVSPEFAGLKSSDTSKRIFDMWNNETWKNEINKVKSTFFTPTLLSLASPRFTERSHLEKYNKKYNNYRYHRSRRSCRS</sequence>
<dbReference type="GO" id="GO:0003677">
    <property type="term" value="F:DNA binding"/>
    <property type="evidence" value="ECO:0007669"/>
    <property type="project" value="UniProtKB-UniRule"/>
</dbReference>
<feature type="DNA-binding region" description="HMG box" evidence="1">
    <location>
        <begin position="50"/>
        <end position="132"/>
    </location>
</feature>
<name>A0A1D1Z9B6_9ARAE</name>
<gene>
    <name evidence="3" type="primary">matmc_2_30</name>
    <name evidence="3" type="ORF">g.56122</name>
</gene>
<dbReference type="GO" id="GO:0005634">
    <property type="term" value="C:nucleus"/>
    <property type="evidence" value="ECO:0007669"/>
    <property type="project" value="UniProtKB-UniRule"/>
</dbReference>
<protein>
    <submittedName>
        <fullName evidence="3">Silenced mating-type M-specific polypeptide Mc</fullName>
    </submittedName>
</protein>
<dbReference type="InterPro" id="IPR036910">
    <property type="entry name" value="HMG_box_dom_sf"/>
</dbReference>
<dbReference type="EMBL" id="GDJX01004457">
    <property type="protein sequence ID" value="JAT63479.1"/>
    <property type="molecule type" value="Transcribed_RNA"/>
</dbReference>
<evidence type="ECO:0000259" key="2">
    <source>
        <dbReference type="PROSITE" id="PS50118"/>
    </source>
</evidence>
<keyword evidence="1" id="KW-0539">Nucleus</keyword>
<evidence type="ECO:0000256" key="1">
    <source>
        <dbReference type="PROSITE-ProRule" id="PRU00267"/>
    </source>
</evidence>
<dbReference type="AlphaFoldDB" id="A0A1D1Z9B6"/>